<evidence type="ECO:0000256" key="1">
    <source>
        <dbReference type="SAM" id="MobiDB-lite"/>
    </source>
</evidence>
<dbReference type="EMBL" id="JAZHXJ010000381">
    <property type="protein sequence ID" value="KAL1862779.1"/>
    <property type="molecule type" value="Genomic_DNA"/>
</dbReference>
<evidence type="ECO:0000313" key="2">
    <source>
        <dbReference type="EMBL" id="KAL1862779.1"/>
    </source>
</evidence>
<reference evidence="2 3" key="1">
    <citation type="journal article" date="2024" name="Commun. Biol.">
        <title>Comparative genomic analysis of thermophilic fungi reveals convergent evolutionary adaptations and gene losses.</title>
        <authorList>
            <person name="Steindorff A.S."/>
            <person name="Aguilar-Pontes M.V."/>
            <person name="Robinson A.J."/>
            <person name="Andreopoulos B."/>
            <person name="LaButti K."/>
            <person name="Kuo A."/>
            <person name="Mondo S."/>
            <person name="Riley R."/>
            <person name="Otillar R."/>
            <person name="Haridas S."/>
            <person name="Lipzen A."/>
            <person name="Grimwood J."/>
            <person name="Schmutz J."/>
            <person name="Clum A."/>
            <person name="Reid I.D."/>
            <person name="Moisan M.C."/>
            <person name="Butler G."/>
            <person name="Nguyen T.T.M."/>
            <person name="Dewar K."/>
            <person name="Conant G."/>
            <person name="Drula E."/>
            <person name="Henrissat B."/>
            <person name="Hansel C."/>
            <person name="Singer S."/>
            <person name="Hutchinson M.I."/>
            <person name="de Vries R.P."/>
            <person name="Natvig D.O."/>
            <person name="Powell A.J."/>
            <person name="Tsang A."/>
            <person name="Grigoriev I.V."/>
        </authorList>
    </citation>
    <scope>NUCLEOTIDE SEQUENCE [LARGE SCALE GENOMIC DNA]</scope>
    <source>
        <strain evidence="2 3">ATCC 24622</strain>
    </source>
</reference>
<keyword evidence="3" id="KW-1185">Reference proteome</keyword>
<protein>
    <submittedName>
        <fullName evidence="2">Uncharacterized protein</fullName>
    </submittedName>
</protein>
<proteinExistence type="predicted"/>
<evidence type="ECO:0000313" key="3">
    <source>
        <dbReference type="Proteomes" id="UP001586593"/>
    </source>
</evidence>
<name>A0ABR3WIZ3_9PEZI</name>
<sequence>MGYRIIESNEHPYRNRTTSTSAQKQALRMIRSPVQLSVSDEAVTFSRQPSSAPFVLFARNFQGLFCRQRYSPSVKTDPAHHLAEICGIHFQSTARAADSFVGFALSCPNSRATGGLGPTETRNIIGPVCHRASVASQQLRNCIRSQSTPQSAQQFTCTCTTVRHHIRATSGELPKASR</sequence>
<accession>A0ABR3WIZ3</accession>
<feature type="region of interest" description="Disordered" evidence="1">
    <location>
        <begin position="1"/>
        <end position="23"/>
    </location>
</feature>
<dbReference type="Proteomes" id="UP001586593">
    <property type="component" value="Unassembled WGS sequence"/>
</dbReference>
<organism evidence="2 3">
    <name type="scientific">Phialemonium thermophilum</name>
    <dbReference type="NCBI Taxonomy" id="223376"/>
    <lineage>
        <taxon>Eukaryota</taxon>
        <taxon>Fungi</taxon>
        <taxon>Dikarya</taxon>
        <taxon>Ascomycota</taxon>
        <taxon>Pezizomycotina</taxon>
        <taxon>Sordariomycetes</taxon>
        <taxon>Sordariomycetidae</taxon>
        <taxon>Cephalothecales</taxon>
        <taxon>Cephalothecaceae</taxon>
        <taxon>Phialemonium</taxon>
    </lineage>
</organism>
<gene>
    <name evidence="2" type="ORF">VTK73DRAFT_6653</name>
</gene>
<comment type="caution">
    <text evidence="2">The sequence shown here is derived from an EMBL/GenBank/DDBJ whole genome shotgun (WGS) entry which is preliminary data.</text>
</comment>